<dbReference type="EMBL" id="LBXL01000004">
    <property type="protein sequence ID" value="KKR30603.1"/>
    <property type="molecule type" value="Genomic_DNA"/>
</dbReference>
<sequence>MAIVKEYLSPITQIDIDPQSKEGLIHGGKLDVTSLLLERFSTYGERINEAFAEIINQGGTFHLFGNTLILNLGPEIEVIDFRDTASYFASDSLYKPVYAGRDEEGQPLTLIGLINNGVYNRKTLLKIAGQIRRDLDLSLEGLSLDEMQKILNSHEVVSSDDRSISTPNLKLLRIVKNHPFAPAQITIIRHNDKESYRTPPGINLDIAHADISLENGRLVASLDDENQALIGYPPTIRIINWQQLEQKRLDQIIARGLRHAHTIIVNGNPIDLSSDFEEYGSVLAAKQDFLRRASDNDPSIEAFQHEIAVAVLGAIKSNLDRINW</sequence>
<name>A0A0G0PRT8_9BACT</name>
<organism evidence="1">
    <name type="scientific">Candidatus Woesebacteria bacterium GW2011_GWA1_39_8</name>
    <dbReference type="NCBI Taxonomy" id="1618552"/>
    <lineage>
        <taxon>Bacteria</taxon>
        <taxon>Candidatus Woeseibacteriota</taxon>
    </lineage>
</organism>
<dbReference type="AlphaFoldDB" id="A0A0G0PRT8"/>
<dbReference type="Proteomes" id="UP000034793">
    <property type="component" value="Unassembled WGS sequence"/>
</dbReference>
<evidence type="ECO:0000313" key="1">
    <source>
        <dbReference type="EMBL" id="KKR30603.1"/>
    </source>
</evidence>
<gene>
    <name evidence="1" type="ORF">UT61_C0004G0030</name>
</gene>
<proteinExistence type="predicted"/>
<comment type="caution">
    <text evidence="1">The sequence shown here is derived from an EMBL/GenBank/DDBJ whole genome shotgun (WGS) entry which is preliminary data.</text>
</comment>
<reference evidence="1" key="1">
    <citation type="journal article" date="2015" name="Nature">
        <title>rRNA introns, odd ribosomes, and small enigmatic genomes across a large radiation of phyla.</title>
        <authorList>
            <person name="Brown C.T."/>
            <person name="Hug L.A."/>
            <person name="Thomas B.C."/>
            <person name="Sharon I."/>
            <person name="Castelle C.J."/>
            <person name="Singh A."/>
            <person name="Wilkins M.J."/>
            <person name="Williams K.H."/>
            <person name="Banfield J.F."/>
        </authorList>
    </citation>
    <scope>NUCLEOTIDE SEQUENCE [LARGE SCALE GENOMIC DNA]</scope>
</reference>
<accession>A0A0G0PRT8</accession>
<protein>
    <submittedName>
        <fullName evidence="1">Uncharacterized protein</fullName>
    </submittedName>
</protein>